<feature type="transmembrane region" description="Helical" evidence="6">
    <location>
        <begin position="193"/>
        <end position="216"/>
    </location>
</feature>
<name>A0A0U1LX52_TALIS</name>
<feature type="transmembrane region" description="Helical" evidence="6">
    <location>
        <begin position="6"/>
        <end position="24"/>
    </location>
</feature>
<feature type="compositionally biased region" description="Basic and acidic residues" evidence="5">
    <location>
        <begin position="244"/>
        <end position="268"/>
    </location>
</feature>
<keyword evidence="2 6" id="KW-0812">Transmembrane</keyword>
<evidence type="ECO:0000256" key="2">
    <source>
        <dbReference type="ARBA" id="ARBA00022692"/>
    </source>
</evidence>
<keyword evidence="4 6" id="KW-0472">Membrane</keyword>
<dbReference type="GO" id="GO:0005886">
    <property type="term" value="C:plasma membrane"/>
    <property type="evidence" value="ECO:0007669"/>
    <property type="project" value="EnsemblFungi"/>
</dbReference>
<dbReference type="InterPro" id="IPR006603">
    <property type="entry name" value="PQ-loop_rpt"/>
</dbReference>
<dbReference type="InterPro" id="IPR051415">
    <property type="entry name" value="LAAT-1"/>
</dbReference>
<evidence type="ECO:0000256" key="4">
    <source>
        <dbReference type="ARBA" id="ARBA00023136"/>
    </source>
</evidence>
<dbReference type="EMBL" id="CVMT01000003">
    <property type="protein sequence ID" value="CRG87652.1"/>
    <property type="molecule type" value="Genomic_DNA"/>
</dbReference>
<feature type="transmembrane region" description="Helical" evidence="6">
    <location>
        <begin position="45"/>
        <end position="63"/>
    </location>
</feature>
<dbReference type="AlphaFoldDB" id="A0A0U1LX52"/>
<evidence type="ECO:0000313" key="8">
    <source>
        <dbReference type="Proteomes" id="UP000054383"/>
    </source>
</evidence>
<feature type="region of interest" description="Disordered" evidence="5">
    <location>
        <begin position="236"/>
        <end position="297"/>
    </location>
</feature>
<feature type="transmembrane region" description="Helical" evidence="6">
    <location>
        <begin position="103"/>
        <end position="123"/>
    </location>
</feature>
<dbReference type="OMA" id="WRIRYRK"/>
<feature type="transmembrane region" description="Helical" evidence="6">
    <location>
        <begin position="166"/>
        <end position="187"/>
    </location>
</feature>
<evidence type="ECO:0000256" key="1">
    <source>
        <dbReference type="ARBA" id="ARBA00004141"/>
    </source>
</evidence>
<dbReference type="PANTHER" id="PTHR16201">
    <property type="entry name" value="SEVEN TRANSMEMBRANE PROTEIN 1-RELATED"/>
    <property type="match status" value="1"/>
</dbReference>
<feature type="transmembrane region" description="Helical" evidence="6">
    <location>
        <begin position="135"/>
        <end position="154"/>
    </location>
</feature>
<dbReference type="PANTHER" id="PTHR16201:SF37">
    <property type="entry name" value="PQ-LOOP REPEAT-CONTAINING PROTEIN"/>
    <property type="match status" value="1"/>
</dbReference>
<dbReference type="Proteomes" id="UP000054383">
    <property type="component" value="Unassembled WGS sequence"/>
</dbReference>
<dbReference type="SMART" id="SM00679">
    <property type="entry name" value="CTNS"/>
    <property type="match status" value="2"/>
</dbReference>
<evidence type="ECO:0000313" key="7">
    <source>
        <dbReference type="EMBL" id="CRG87652.1"/>
    </source>
</evidence>
<dbReference type="OrthoDB" id="407617at2759"/>
<protein>
    <submittedName>
        <fullName evidence="7">Putative membrane protein YDR090C</fullName>
    </submittedName>
</protein>
<comment type="subcellular location">
    <subcellularLocation>
        <location evidence="1">Membrane</location>
        <topology evidence="1">Multi-pass membrane protein</topology>
    </subcellularLocation>
</comment>
<sequence length="297" mass="33251">MASNERIPVAANVLGTIGTVFWCIQLVPQIWHNWKYKKTEGLPQSMMLLWAISSIPFGVYMILQDVNIPLQIQPQLFGFFGFISWGQILYYNHNFSRFKSIALVVSSMLLSGGVEAMFILTLRIPYDKGITWPDLIFGVIAAIMLTLGFLPVYIEMWKRRGRVVGFNWVFLSIDTLGALFSLFALAAQGTFDILGGILYIVVFLCEVAIYGSHIIWRIRHRKLLQTAKKSGKTVDELLEEKEEGEEKAAKNVPDESDLEKGVRQENGEVRQSAGDVSAETEGGLQSGGVNLPAQRSE</sequence>
<evidence type="ECO:0000256" key="3">
    <source>
        <dbReference type="ARBA" id="ARBA00022989"/>
    </source>
</evidence>
<reference evidence="7 8" key="1">
    <citation type="submission" date="2015-04" db="EMBL/GenBank/DDBJ databases">
        <authorList>
            <person name="Syromyatnikov M.Y."/>
            <person name="Popov V.N."/>
        </authorList>
    </citation>
    <scope>NUCLEOTIDE SEQUENCE [LARGE SCALE GENOMIC DNA]</scope>
    <source>
        <strain evidence="7">WF-38-12</strain>
    </source>
</reference>
<organism evidence="7 8">
    <name type="scientific">Talaromyces islandicus</name>
    <name type="common">Penicillium islandicum</name>
    <dbReference type="NCBI Taxonomy" id="28573"/>
    <lineage>
        <taxon>Eukaryota</taxon>
        <taxon>Fungi</taxon>
        <taxon>Dikarya</taxon>
        <taxon>Ascomycota</taxon>
        <taxon>Pezizomycotina</taxon>
        <taxon>Eurotiomycetes</taxon>
        <taxon>Eurotiomycetidae</taxon>
        <taxon>Eurotiales</taxon>
        <taxon>Trichocomaceae</taxon>
        <taxon>Talaromyces</taxon>
        <taxon>Talaromyces sect. Islandici</taxon>
    </lineage>
</organism>
<dbReference type="Pfam" id="PF04193">
    <property type="entry name" value="PQ-loop"/>
    <property type="match status" value="1"/>
</dbReference>
<evidence type="ECO:0000256" key="5">
    <source>
        <dbReference type="SAM" id="MobiDB-lite"/>
    </source>
</evidence>
<evidence type="ECO:0000256" key="6">
    <source>
        <dbReference type="SAM" id="Phobius"/>
    </source>
</evidence>
<keyword evidence="3 6" id="KW-1133">Transmembrane helix</keyword>
<accession>A0A0U1LX52</accession>
<dbReference type="Gene3D" id="1.20.1280.290">
    <property type="match status" value="1"/>
</dbReference>
<gene>
    <name evidence="7" type="ORF">PISL3812_04672</name>
</gene>
<proteinExistence type="predicted"/>
<keyword evidence="8" id="KW-1185">Reference proteome</keyword>